<dbReference type="PANTHER" id="PTHR33446">
    <property type="entry name" value="PROTEIN TONB-RELATED"/>
    <property type="match status" value="1"/>
</dbReference>
<dbReference type="GO" id="GO:0031992">
    <property type="term" value="F:energy transducer activity"/>
    <property type="evidence" value="ECO:0007669"/>
    <property type="project" value="TreeGrafter"/>
</dbReference>
<dbReference type="GO" id="GO:0055085">
    <property type="term" value="P:transmembrane transport"/>
    <property type="evidence" value="ECO:0007669"/>
    <property type="project" value="InterPro"/>
</dbReference>
<evidence type="ECO:0000259" key="2">
    <source>
        <dbReference type="Pfam" id="PF03544"/>
    </source>
</evidence>
<dbReference type="GO" id="GO:0098797">
    <property type="term" value="C:plasma membrane protein complex"/>
    <property type="evidence" value="ECO:0007669"/>
    <property type="project" value="TreeGrafter"/>
</dbReference>
<evidence type="ECO:0000313" key="3">
    <source>
        <dbReference type="EMBL" id="POY39891.1"/>
    </source>
</evidence>
<feature type="signal peptide" evidence="1">
    <location>
        <begin position="1"/>
        <end position="18"/>
    </location>
</feature>
<evidence type="ECO:0000256" key="1">
    <source>
        <dbReference type="SAM" id="SignalP"/>
    </source>
</evidence>
<dbReference type="SUPFAM" id="SSF74653">
    <property type="entry name" value="TolA/TonB C-terminal domain"/>
    <property type="match status" value="1"/>
</dbReference>
<dbReference type="RefSeq" id="WP_103805779.1">
    <property type="nucleotide sequence ID" value="NZ_PQVG01000004.1"/>
</dbReference>
<dbReference type="OrthoDB" id="1095452at2"/>
<sequence length="161" mass="18255">MKKLSLLFVILFISFSFGQTKKKEPIVKQSDNEEVMRNTIKGNPDSEDDVSTVVVNQDDNLIYNTAGIEVKPEFPGGPTKMYEFIEKNFIKPQGEVIKGKVYVTFVIEKDGTLTDIKVLRDLGYGTGKEAIRVLKMMPKWSPGEQKGRKVRCIYSFPISIQ</sequence>
<name>A0A2S5ABC3_9FLAO</name>
<dbReference type="EMBL" id="PQVG01000004">
    <property type="protein sequence ID" value="POY39891.1"/>
    <property type="molecule type" value="Genomic_DNA"/>
</dbReference>
<evidence type="ECO:0000313" key="4">
    <source>
        <dbReference type="Proteomes" id="UP000237310"/>
    </source>
</evidence>
<comment type="caution">
    <text evidence="3">The sequence shown here is derived from an EMBL/GenBank/DDBJ whole genome shotgun (WGS) entry which is preliminary data.</text>
</comment>
<reference evidence="3 4" key="1">
    <citation type="submission" date="2018-01" db="EMBL/GenBank/DDBJ databases">
        <authorList>
            <person name="Gaut B.S."/>
            <person name="Morton B.R."/>
            <person name="Clegg M.T."/>
            <person name="Duvall M.R."/>
        </authorList>
    </citation>
    <scope>NUCLEOTIDE SEQUENCE [LARGE SCALE GENOMIC DNA]</scope>
    <source>
        <strain evidence="3 4">HR-AY</strain>
    </source>
</reference>
<dbReference type="InterPro" id="IPR051045">
    <property type="entry name" value="TonB-dependent_transducer"/>
</dbReference>
<dbReference type="InterPro" id="IPR037682">
    <property type="entry name" value="TonB_C"/>
</dbReference>
<protein>
    <recommendedName>
        <fullName evidence="2">TonB C-terminal domain-containing protein</fullName>
    </recommendedName>
</protein>
<accession>A0A2S5ABC3</accession>
<keyword evidence="4" id="KW-1185">Reference proteome</keyword>
<keyword evidence="1" id="KW-0732">Signal</keyword>
<feature type="domain" description="TonB C-terminal" evidence="2">
    <location>
        <begin position="97"/>
        <end position="158"/>
    </location>
</feature>
<dbReference type="AlphaFoldDB" id="A0A2S5ABC3"/>
<feature type="chain" id="PRO_5015392483" description="TonB C-terminal domain-containing protein" evidence="1">
    <location>
        <begin position="19"/>
        <end position="161"/>
    </location>
</feature>
<gene>
    <name evidence="3" type="ORF">C3L50_08655</name>
</gene>
<proteinExistence type="predicted"/>
<dbReference type="PANTHER" id="PTHR33446:SF2">
    <property type="entry name" value="PROTEIN TONB"/>
    <property type="match status" value="1"/>
</dbReference>
<organism evidence="3 4">
    <name type="scientific">Flavobacterium alvei</name>
    <dbReference type="NCBI Taxonomy" id="2080416"/>
    <lineage>
        <taxon>Bacteria</taxon>
        <taxon>Pseudomonadati</taxon>
        <taxon>Bacteroidota</taxon>
        <taxon>Flavobacteriia</taxon>
        <taxon>Flavobacteriales</taxon>
        <taxon>Flavobacteriaceae</taxon>
        <taxon>Flavobacterium</taxon>
    </lineage>
</organism>
<dbReference type="Proteomes" id="UP000237310">
    <property type="component" value="Unassembled WGS sequence"/>
</dbReference>
<dbReference type="Pfam" id="PF03544">
    <property type="entry name" value="TonB_C"/>
    <property type="match status" value="1"/>
</dbReference>
<dbReference type="Gene3D" id="3.30.1150.10">
    <property type="match status" value="1"/>
</dbReference>